<dbReference type="EMBL" id="CP024704">
    <property type="protein sequence ID" value="ATV69985.1"/>
    <property type="molecule type" value="Genomic_DNA"/>
</dbReference>
<keyword evidence="2" id="KW-0521">NADP</keyword>
<proteinExistence type="inferred from homology"/>
<dbReference type="Pfam" id="PF04321">
    <property type="entry name" value="RmlD_sub_bind"/>
    <property type="match status" value="1"/>
</dbReference>
<dbReference type="GO" id="GO:0019305">
    <property type="term" value="P:dTDP-rhamnose biosynthetic process"/>
    <property type="evidence" value="ECO:0007669"/>
    <property type="project" value="UniProtKB-UniPathway"/>
</dbReference>
<evidence type="ECO:0000256" key="1">
    <source>
        <dbReference type="ARBA" id="ARBA00010944"/>
    </source>
</evidence>
<dbReference type="SUPFAM" id="SSF51735">
    <property type="entry name" value="NAD(P)-binding Rossmann-fold domains"/>
    <property type="match status" value="1"/>
</dbReference>
<dbReference type="PANTHER" id="PTHR10491">
    <property type="entry name" value="DTDP-4-DEHYDRORHAMNOSE REDUCTASE"/>
    <property type="match status" value="1"/>
</dbReference>
<reference evidence="4 5" key="1">
    <citation type="submission" date="2017-11" db="EMBL/GenBank/DDBJ databases">
        <title>Genome sequencing of Fusobacterium periodonticum KCOM 2555.</title>
        <authorList>
            <person name="Kook J.-K."/>
            <person name="Park S.-N."/>
            <person name="Lim Y.K."/>
        </authorList>
    </citation>
    <scope>NUCLEOTIDE SEQUENCE [LARGE SCALE GENOMIC DNA]</scope>
    <source>
        <strain evidence="4 5">KCOM 2555</strain>
    </source>
</reference>
<name>A0A2D3PQL9_9FUSO</name>
<dbReference type="InterPro" id="IPR029903">
    <property type="entry name" value="RmlD-like-bd"/>
</dbReference>
<evidence type="ECO:0000256" key="2">
    <source>
        <dbReference type="RuleBase" id="RU364082"/>
    </source>
</evidence>
<dbReference type="Gene3D" id="3.40.50.720">
    <property type="entry name" value="NAD(P)-binding Rossmann-like Domain"/>
    <property type="match status" value="1"/>
</dbReference>
<comment type="function">
    <text evidence="2">Catalyzes the reduction of dTDP-6-deoxy-L-lyxo-4-hexulose to yield dTDP-L-rhamnose.</text>
</comment>
<evidence type="ECO:0000313" key="4">
    <source>
        <dbReference type="EMBL" id="ATV69985.1"/>
    </source>
</evidence>
<sequence>MMILLIGSNGQLGQEFKKLFNNNNIKYLAVDHNELDISNENEIKSFFELNNKFDIIINCAAYNEVDKGEEESAMAIKINTYGALELAKCAKEINAIYVTYSTDFVFDGKKREPYTEEDIPKPLSEYGKSKANGEKLVLENYEKSYVIRTSWLFGIGGNNFNKQVINWSKAKDVLKIADDLVSVPTYAKDLAYFSWKLIQTGKFGLYHITNSGIASKYEQAKYILEKIKWKGKIERAKADDFKSPAKRPKYSKLSSEKVENLLGEKIPNWENALDRFLKEMEFDIE</sequence>
<dbReference type="CDD" id="cd05254">
    <property type="entry name" value="dTDP_HR_like_SDR_e"/>
    <property type="match status" value="1"/>
</dbReference>
<dbReference type="AlphaFoldDB" id="A0A2D3PQL9"/>
<dbReference type="InterPro" id="IPR036291">
    <property type="entry name" value="NAD(P)-bd_dom_sf"/>
</dbReference>
<feature type="domain" description="RmlD-like substrate binding" evidence="3">
    <location>
        <begin position="1"/>
        <end position="280"/>
    </location>
</feature>
<keyword evidence="2" id="KW-0560">Oxidoreductase</keyword>
<dbReference type="Proteomes" id="UP000230781">
    <property type="component" value="Chromosome"/>
</dbReference>
<organism evidence="4 5">
    <name type="scientific">Fusobacterium pseudoperiodonticum</name>
    <dbReference type="NCBI Taxonomy" id="2663009"/>
    <lineage>
        <taxon>Bacteria</taxon>
        <taxon>Fusobacteriati</taxon>
        <taxon>Fusobacteriota</taxon>
        <taxon>Fusobacteriia</taxon>
        <taxon>Fusobacteriales</taxon>
        <taxon>Fusobacteriaceae</taxon>
        <taxon>Fusobacterium</taxon>
    </lineage>
</organism>
<comment type="similarity">
    <text evidence="1 2">Belongs to the dTDP-4-dehydrorhamnose reductase family.</text>
</comment>
<evidence type="ECO:0000313" key="5">
    <source>
        <dbReference type="Proteomes" id="UP000230781"/>
    </source>
</evidence>
<dbReference type="EC" id="1.1.1.133" evidence="2"/>
<dbReference type="UniPathway" id="UPA00124"/>
<dbReference type="GO" id="GO:0005829">
    <property type="term" value="C:cytosol"/>
    <property type="evidence" value="ECO:0007669"/>
    <property type="project" value="TreeGrafter"/>
</dbReference>
<gene>
    <name evidence="4" type="primary">rfbD</name>
    <name evidence="4" type="ORF">CTM98_04575</name>
</gene>
<dbReference type="GO" id="GO:0008831">
    <property type="term" value="F:dTDP-4-dehydrorhamnose reductase activity"/>
    <property type="evidence" value="ECO:0007669"/>
    <property type="project" value="UniProtKB-EC"/>
</dbReference>
<evidence type="ECO:0000259" key="3">
    <source>
        <dbReference type="Pfam" id="PF04321"/>
    </source>
</evidence>
<dbReference type="RefSeq" id="WP_100026151.1">
    <property type="nucleotide sequence ID" value="NZ_CP024704.1"/>
</dbReference>
<dbReference type="Gene3D" id="3.90.25.10">
    <property type="entry name" value="UDP-galactose 4-epimerase, domain 1"/>
    <property type="match status" value="1"/>
</dbReference>
<accession>A0A2D3PQL9</accession>
<dbReference type="InterPro" id="IPR005913">
    <property type="entry name" value="dTDP_dehydrorham_reduct"/>
</dbReference>
<dbReference type="NCBIfam" id="TIGR01214">
    <property type="entry name" value="rmlD"/>
    <property type="match status" value="1"/>
</dbReference>
<comment type="pathway">
    <text evidence="2">Carbohydrate biosynthesis; dTDP-L-rhamnose biosynthesis.</text>
</comment>
<dbReference type="PANTHER" id="PTHR10491:SF4">
    <property type="entry name" value="METHIONINE ADENOSYLTRANSFERASE 2 SUBUNIT BETA"/>
    <property type="match status" value="1"/>
</dbReference>
<protein>
    <recommendedName>
        <fullName evidence="2">dTDP-4-dehydrorhamnose reductase</fullName>
        <ecNumber evidence="2">1.1.1.133</ecNumber>
    </recommendedName>
</protein>